<name>A0A0F9GKU6_9ZZZZ</name>
<dbReference type="PANTHER" id="PTHR33175:SF2">
    <property type="entry name" value="INTEGRATION HOST FACTOR SUBUNIT ALPHA"/>
    <property type="match status" value="1"/>
</dbReference>
<sequence>MAKAKAAVKGGGVTKGKAKVVAKKVAKKVENDTFTLNDLAKHMCNEYQDFTLSGTYGYLKEMLDTISNKIMAGDAVSLHGFGTFRLVERQARSGRNPRTGETIEIPDRKAIKFKPASKLREAVKEL</sequence>
<evidence type="ECO:0000256" key="1">
    <source>
        <dbReference type="ARBA" id="ARBA00023125"/>
    </source>
</evidence>
<proteinExistence type="predicted"/>
<dbReference type="InterPro" id="IPR010992">
    <property type="entry name" value="IHF-like_DNA-bd_dom_sf"/>
</dbReference>
<dbReference type="SMART" id="SM00411">
    <property type="entry name" value="BHL"/>
    <property type="match status" value="1"/>
</dbReference>
<dbReference type="AlphaFoldDB" id="A0A0F9GKU6"/>
<dbReference type="PRINTS" id="PR01727">
    <property type="entry name" value="DNABINDINGHU"/>
</dbReference>
<reference evidence="2" key="1">
    <citation type="journal article" date="2015" name="Nature">
        <title>Complex archaea that bridge the gap between prokaryotes and eukaryotes.</title>
        <authorList>
            <person name="Spang A."/>
            <person name="Saw J.H."/>
            <person name="Jorgensen S.L."/>
            <person name="Zaremba-Niedzwiedzka K."/>
            <person name="Martijn J."/>
            <person name="Lind A.E."/>
            <person name="van Eijk R."/>
            <person name="Schleper C."/>
            <person name="Guy L."/>
            <person name="Ettema T.J."/>
        </authorList>
    </citation>
    <scope>NUCLEOTIDE SEQUENCE</scope>
</reference>
<comment type="caution">
    <text evidence="2">The sequence shown here is derived from an EMBL/GenBank/DDBJ whole genome shotgun (WGS) entry which is preliminary data.</text>
</comment>
<accession>A0A0F9GKU6</accession>
<dbReference type="InterPro" id="IPR000119">
    <property type="entry name" value="Hist_DNA-bd"/>
</dbReference>
<protein>
    <submittedName>
        <fullName evidence="2">Uncharacterized protein</fullName>
    </submittedName>
</protein>
<dbReference type="SUPFAM" id="SSF47729">
    <property type="entry name" value="IHF-like DNA-binding proteins"/>
    <property type="match status" value="1"/>
</dbReference>
<dbReference type="EMBL" id="LAZR01017687">
    <property type="protein sequence ID" value="KKL99398.1"/>
    <property type="molecule type" value="Genomic_DNA"/>
</dbReference>
<dbReference type="InterPro" id="IPR020816">
    <property type="entry name" value="Histone-like_DNA-bd_CS"/>
</dbReference>
<evidence type="ECO:0000313" key="2">
    <source>
        <dbReference type="EMBL" id="KKL99398.1"/>
    </source>
</evidence>
<dbReference type="Pfam" id="PF00216">
    <property type="entry name" value="Bac_DNA_binding"/>
    <property type="match status" value="1"/>
</dbReference>
<dbReference type="PANTHER" id="PTHR33175">
    <property type="entry name" value="DNA-BINDING PROTEIN HU"/>
    <property type="match status" value="1"/>
</dbReference>
<dbReference type="PROSITE" id="PS00045">
    <property type="entry name" value="HISTONE_LIKE"/>
    <property type="match status" value="1"/>
</dbReference>
<dbReference type="GO" id="GO:0003677">
    <property type="term" value="F:DNA binding"/>
    <property type="evidence" value="ECO:0007669"/>
    <property type="project" value="UniProtKB-KW"/>
</dbReference>
<keyword evidence="1" id="KW-0238">DNA-binding</keyword>
<dbReference type="GO" id="GO:0005829">
    <property type="term" value="C:cytosol"/>
    <property type="evidence" value="ECO:0007669"/>
    <property type="project" value="TreeGrafter"/>
</dbReference>
<dbReference type="CDD" id="cd13831">
    <property type="entry name" value="HU"/>
    <property type="match status" value="1"/>
</dbReference>
<gene>
    <name evidence="2" type="ORF">LCGC14_1814830</name>
</gene>
<organism evidence="2">
    <name type="scientific">marine sediment metagenome</name>
    <dbReference type="NCBI Taxonomy" id="412755"/>
    <lineage>
        <taxon>unclassified sequences</taxon>
        <taxon>metagenomes</taxon>
        <taxon>ecological metagenomes</taxon>
    </lineage>
</organism>
<dbReference type="Gene3D" id="4.10.520.10">
    <property type="entry name" value="IHF-like DNA-binding proteins"/>
    <property type="match status" value="1"/>
</dbReference>
<dbReference type="GO" id="GO:0030527">
    <property type="term" value="F:structural constituent of chromatin"/>
    <property type="evidence" value="ECO:0007669"/>
    <property type="project" value="InterPro"/>
</dbReference>